<accession>A0A177VFV4</accession>
<keyword evidence="10 15" id="KW-1133">Transmembrane helix</keyword>
<comment type="subcellular location">
    <subcellularLocation>
        <location evidence="1">Endoplasmic reticulum membrane</location>
        <topology evidence="1">Single-pass type I membrane protein</topology>
    </subcellularLocation>
</comment>
<proteinExistence type="inferred from homology"/>
<keyword evidence="8" id="KW-0256">Endoplasmic reticulum</keyword>
<keyword evidence="20" id="KW-1185">Reference proteome</keyword>
<feature type="signal peptide" evidence="16">
    <location>
        <begin position="1"/>
        <end position="35"/>
    </location>
</feature>
<evidence type="ECO:0000256" key="15">
    <source>
        <dbReference type="SAM" id="Phobius"/>
    </source>
</evidence>
<evidence type="ECO:0000256" key="11">
    <source>
        <dbReference type="ARBA" id="ARBA00023065"/>
    </source>
</evidence>
<evidence type="ECO:0000256" key="9">
    <source>
        <dbReference type="ARBA" id="ARBA00022837"/>
    </source>
</evidence>
<evidence type="ECO:0000256" key="10">
    <source>
        <dbReference type="ARBA" id="ARBA00022989"/>
    </source>
</evidence>
<dbReference type="Pfam" id="PF06682">
    <property type="entry name" value="SARAF"/>
    <property type="match status" value="1"/>
</dbReference>
<dbReference type="InterPro" id="IPR009567">
    <property type="entry name" value="SARAF"/>
</dbReference>
<evidence type="ECO:0000313" key="20">
    <source>
        <dbReference type="Proteomes" id="UP000836402"/>
    </source>
</evidence>
<feature type="compositionally biased region" description="Gly residues" evidence="14">
    <location>
        <begin position="299"/>
        <end position="310"/>
    </location>
</feature>
<reference evidence="18" key="1">
    <citation type="submission" date="2016-04" db="EMBL/GenBank/DDBJ databases">
        <authorList>
            <person name="Nguyen H.D."/>
            <person name="Kesanakurti P."/>
            <person name="Cullis J."/>
            <person name="Levesque C.A."/>
            <person name="Hambleton S."/>
        </authorList>
    </citation>
    <scope>NUCLEOTIDE SEQUENCE</scope>
    <source>
        <strain evidence="18">DAOMC 238032</strain>
    </source>
</reference>
<keyword evidence="4" id="KW-0813">Transport</keyword>
<feature type="region of interest" description="Disordered" evidence="14">
    <location>
        <begin position="262"/>
        <end position="338"/>
    </location>
</feature>
<comment type="caution">
    <text evidence="18">The sequence shown here is derived from an EMBL/GenBank/DDBJ whole genome shotgun (WGS) entry which is preliminary data.</text>
</comment>
<protein>
    <recommendedName>
        <fullName evidence="3">Store-operated calcium entry-associated regulatory factor</fullName>
    </recommendedName>
    <alternativeName>
        <fullName evidence="13">Transmembrane protein 66</fullName>
    </alternativeName>
</protein>
<feature type="compositionally biased region" description="Low complexity" evidence="14">
    <location>
        <begin position="262"/>
        <end position="271"/>
    </location>
</feature>
<evidence type="ECO:0000313" key="17">
    <source>
        <dbReference type="EMBL" id="CAD6951633.1"/>
    </source>
</evidence>
<dbReference type="EMBL" id="CAJHJG010005645">
    <property type="protein sequence ID" value="CAD6951633.1"/>
    <property type="molecule type" value="Genomic_DNA"/>
</dbReference>
<feature type="compositionally biased region" description="Gly residues" evidence="14">
    <location>
        <begin position="189"/>
        <end position="215"/>
    </location>
</feature>
<reference evidence="18" key="2">
    <citation type="journal article" date="2019" name="IMA Fungus">
        <title>Genome sequencing and comparison of five Tilletia species to identify candidate genes for the detection of regulated species infecting wheat.</title>
        <authorList>
            <person name="Nguyen H.D.T."/>
            <person name="Sultana T."/>
            <person name="Kesanakurti P."/>
            <person name="Hambleton S."/>
        </authorList>
    </citation>
    <scope>NUCLEOTIDE SEQUENCE</scope>
    <source>
        <strain evidence="18">DAOMC 238032</strain>
    </source>
</reference>
<comment type="similarity">
    <text evidence="2">Belongs to the SARAF family.</text>
</comment>
<dbReference type="GO" id="GO:0006816">
    <property type="term" value="P:calcium ion transport"/>
    <property type="evidence" value="ECO:0007669"/>
    <property type="project" value="UniProtKB-KW"/>
</dbReference>
<keyword evidence="12 15" id="KW-0472">Membrane</keyword>
<keyword evidence="5" id="KW-0109">Calcium transport</keyword>
<gene>
    <name evidence="18" type="ORF">A4X03_0g3128</name>
    <name evidence="17" type="ORF">JKIAZH3_G7388</name>
</gene>
<dbReference type="EMBL" id="LWDD02000345">
    <property type="protein sequence ID" value="KAE8261585.1"/>
    <property type="molecule type" value="Genomic_DNA"/>
</dbReference>
<evidence type="ECO:0000313" key="18">
    <source>
        <dbReference type="EMBL" id="KAE8261585.1"/>
    </source>
</evidence>
<evidence type="ECO:0000256" key="1">
    <source>
        <dbReference type="ARBA" id="ARBA00004115"/>
    </source>
</evidence>
<dbReference type="PANTHER" id="PTHR15929:SF0">
    <property type="entry name" value="STORE-OPERATED CALCIUM ENTRY-ASSOCIATED REGULATORY FACTOR"/>
    <property type="match status" value="1"/>
</dbReference>
<evidence type="ECO:0000256" key="7">
    <source>
        <dbReference type="ARBA" id="ARBA00022729"/>
    </source>
</evidence>
<evidence type="ECO:0000256" key="5">
    <source>
        <dbReference type="ARBA" id="ARBA00022568"/>
    </source>
</evidence>
<evidence type="ECO:0000256" key="12">
    <source>
        <dbReference type="ARBA" id="ARBA00023136"/>
    </source>
</evidence>
<dbReference type="GO" id="GO:2001256">
    <property type="term" value="P:regulation of store-operated calcium entry"/>
    <property type="evidence" value="ECO:0007669"/>
    <property type="project" value="InterPro"/>
</dbReference>
<dbReference type="Proteomes" id="UP000077671">
    <property type="component" value="Unassembled WGS sequence"/>
</dbReference>
<name>A0A177VFV4_9BASI</name>
<evidence type="ECO:0000256" key="6">
    <source>
        <dbReference type="ARBA" id="ARBA00022692"/>
    </source>
</evidence>
<evidence type="ECO:0000256" key="13">
    <source>
        <dbReference type="ARBA" id="ARBA00031116"/>
    </source>
</evidence>
<evidence type="ECO:0000256" key="8">
    <source>
        <dbReference type="ARBA" id="ARBA00022824"/>
    </source>
</evidence>
<dbReference type="Proteomes" id="UP000836402">
    <property type="component" value="Unassembled WGS sequence"/>
</dbReference>
<evidence type="ECO:0000256" key="2">
    <source>
        <dbReference type="ARBA" id="ARBA00006833"/>
    </source>
</evidence>
<sequence length="338" mass="36591">MNLIRARTRARRTSPFFLLLPVLLSLLLLTTSTTASRSSSSLKRIRLDSIRTLTFYAHEPTTARRTSPIPQLRCRGKACRRYEPDVVQCTSMGDWQWKCEADLPEALRMGKVEVSCEGWENADDPYVLSGSCGLTYNLIEDARFRTSKPQGKGTDWGALIFWFFFLGILFIIIKGWYTSLRGPSTPGAPGSGPRGGGGGGWWPWGGGFGGGGWGTGNTQPPPPYSKDEPGSSSSSTNAGGWRPGFWTGIAAGVIGDRLFQPRQRQQYQQQQQGGGFFGRQNYGRQGGGFMERDDDDGHPFGGFRGAGAGRAGPSRTGSSGSGMGSMRRSTGFGGTSNR</sequence>
<evidence type="ECO:0000256" key="14">
    <source>
        <dbReference type="SAM" id="MobiDB-lite"/>
    </source>
</evidence>
<evidence type="ECO:0000313" key="19">
    <source>
        <dbReference type="Proteomes" id="UP000077671"/>
    </source>
</evidence>
<evidence type="ECO:0000256" key="3">
    <source>
        <dbReference type="ARBA" id="ARBA00016584"/>
    </source>
</evidence>
<dbReference type="AlphaFoldDB" id="A0A177VFV4"/>
<reference evidence="17" key="3">
    <citation type="submission" date="2020-10" db="EMBL/GenBank/DDBJ databases">
        <authorList>
            <person name="Sedaghatjoo S."/>
        </authorList>
    </citation>
    <scope>NUCLEOTIDE SEQUENCE</scope>
    <source>
        <strain evidence="17">AZH3</strain>
    </source>
</reference>
<dbReference type="GO" id="GO:0005789">
    <property type="term" value="C:endoplasmic reticulum membrane"/>
    <property type="evidence" value="ECO:0007669"/>
    <property type="project" value="UniProtKB-SubCell"/>
</dbReference>
<keyword evidence="6 15" id="KW-0812">Transmembrane</keyword>
<keyword evidence="11" id="KW-0406">Ion transport</keyword>
<feature type="region of interest" description="Disordered" evidence="14">
    <location>
        <begin position="184"/>
        <end position="241"/>
    </location>
</feature>
<keyword evidence="9" id="KW-0106">Calcium</keyword>
<evidence type="ECO:0000256" key="4">
    <source>
        <dbReference type="ARBA" id="ARBA00022448"/>
    </source>
</evidence>
<evidence type="ECO:0000256" key="16">
    <source>
        <dbReference type="SAM" id="SignalP"/>
    </source>
</evidence>
<feature type="transmembrane region" description="Helical" evidence="15">
    <location>
        <begin position="156"/>
        <end position="177"/>
    </location>
</feature>
<dbReference type="PANTHER" id="PTHR15929">
    <property type="entry name" value="STORE-OPERATED CALCIUM ENTRY-ASSOCIATED REGULATORY FACTOR"/>
    <property type="match status" value="1"/>
</dbReference>
<feature type="compositionally biased region" description="Low complexity" evidence="14">
    <location>
        <begin position="311"/>
        <end position="330"/>
    </location>
</feature>
<organism evidence="18 19">
    <name type="scientific">Tilletia caries</name>
    <name type="common">wheat bunt fungus</name>
    <dbReference type="NCBI Taxonomy" id="13290"/>
    <lineage>
        <taxon>Eukaryota</taxon>
        <taxon>Fungi</taxon>
        <taxon>Dikarya</taxon>
        <taxon>Basidiomycota</taxon>
        <taxon>Ustilaginomycotina</taxon>
        <taxon>Exobasidiomycetes</taxon>
        <taxon>Tilletiales</taxon>
        <taxon>Tilletiaceae</taxon>
        <taxon>Tilletia</taxon>
    </lineage>
</organism>
<keyword evidence="7 16" id="KW-0732">Signal</keyword>
<feature type="chain" id="PRO_5043735981" description="Store-operated calcium entry-associated regulatory factor" evidence="16">
    <location>
        <begin position="36"/>
        <end position="338"/>
    </location>
</feature>